<dbReference type="AlphaFoldDB" id="A0A166SLS2"/>
<protein>
    <submittedName>
        <fullName evidence="1">Uncharacterized protein</fullName>
    </submittedName>
</protein>
<name>A0A166SLS2_9AGAM</name>
<accession>A0A166SLS2</accession>
<dbReference type="GO" id="GO:0008270">
    <property type="term" value="F:zinc ion binding"/>
    <property type="evidence" value="ECO:0007669"/>
    <property type="project" value="InterPro"/>
</dbReference>
<gene>
    <name evidence="1" type="ORF">FIBSPDRAFT_884978</name>
</gene>
<sequence length="148" mass="15778">MTPCPFAIVPVQLPAGGGRCLADPGYFKQGVKGAVIKGCASVQVPESLVTACKPGDIHLRPPKHRKSIRTAEVPLRVCLPPAPPPPPGRRHSAQPLARSAHANRLKYLREGPECADDALVEENVRGQVANLSKAPAVQDAWKGGKTMW</sequence>
<dbReference type="EMBL" id="KV417498">
    <property type="protein sequence ID" value="KZP29602.1"/>
    <property type="molecule type" value="Genomic_DNA"/>
</dbReference>
<evidence type="ECO:0000313" key="1">
    <source>
        <dbReference type="EMBL" id="KZP29602.1"/>
    </source>
</evidence>
<proteinExistence type="predicted"/>
<dbReference type="SUPFAM" id="SSF53056">
    <property type="entry name" value="beta-carbonic anhydrase, cab"/>
    <property type="match status" value="1"/>
</dbReference>
<dbReference type="GO" id="GO:0004089">
    <property type="term" value="F:carbonate dehydratase activity"/>
    <property type="evidence" value="ECO:0007669"/>
    <property type="project" value="InterPro"/>
</dbReference>
<dbReference type="InterPro" id="IPR036874">
    <property type="entry name" value="Carbonic_anhydrase_sf"/>
</dbReference>
<reference evidence="1" key="1">
    <citation type="journal article" date="2016" name="Mol. Biol. Evol.">
        <title>Comparative Genomics of Early-Diverging Mushroom-Forming Fungi Provides Insights into the Origins of Lignocellulose Decay Capabilities.</title>
        <authorList>
            <person name="Nagy L.G."/>
            <person name="Riley R."/>
            <person name="Tritt A."/>
            <person name="Adam C."/>
            <person name="Daum C."/>
            <person name="Floudas D."/>
            <person name="Sun H."/>
            <person name="Yadav J.S."/>
            <person name="Pangilinan J."/>
            <person name="Larsson K.H."/>
            <person name="Matsuura K."/>
            <person name="Barry K."/>
            <person name="Labutti K."/>
            <person name="Kuo R."/>
            <person name="Ohm R.A."/>
            <person name="Bhattacharya S.S."/>
            <person name="Shirouzu T."/>
            <person name="Yoshinaga Y."/>
            <person name="Martin F.M."/>
            <person name="Grigoriev I.V."/>
            <person name="Hibbett D.S."/>
        </authorList>
    </citation>
    <scope>NUCLEOTIDE SEQUENCE [LARGE SCALE GENOMIC DNA]</scope>
    <source>
        <strain evidence="1">CBS 109695</strain>
    </source>
</reference>
<dbReference type="OrthoDB" id="10248475at2759"/>
<organism evidence="1">
    <name type="scientific">Athelia psychrophila</name>
    <dbReference type="NCBI Taxonomy" id="1759441"/>
    <lineage>
        <taxon>Eukaryota</taxon>
        <taxon>Fungi</taxon>
        <taxon>Dikarya</taxon>
        <taxon>Basidiomycota</taxon>
        <taxon>Agaricomycotina</taxon>
        <taxon>Agaricomycetes</taxon>
        <taxon>Agaricomycetidae</taxon>
        <taxon>Atheliales</taxon>
        <taxon>Atheliaceae</taxon>
        <taxon>Athelia</taxon>
    </lineage>
</organism>
<dbReference type="Gene3D" id="3.40.1050.10">
    <property type="entry name" value="Carbonic anhydrase"/>
    <property type="match status" value="1"/>
</dbReference>